<name>A0A1W1X2F6_9BACT</name>
<dbReference type="EMBL" id="FWXF01000001">
    <property type="protein sequence ID" value="SMC17591.1"/>
    <property type="molecule type" value="Genomic_DNA"/>
</dbReference>
<dbReference type="InterPro" id="IPR002645">
    <property type="entry name" value="STAS_dom"/>
</dbReference>
<evidence type="ECO:0000313" key="2">
    <source>
        <dbReference type="EMBL" id="SMC17591.1"/>
    </source>
</evidence>
<keyword evidence="3" id="KW-1185">Reference proteome</keyword>
<dbReference type="PANTHER" id="PTHR35849">
    <property type="entry name" value="BLR2341 PROTEIN"/>
    <property type="match status" value="1"/>
</dbReference>
<dbReference type="InterPro" id="IPR058548">
    <property type="entry name" value="MlaB-like_STAS"/>
</dbReference>
<dbReference type="PROSITE" id="PS50801">
    <property type="entry name" value="STAS"/>
    <property type="match status" value="1"/>
</dbReference>
<evidence type="ECO:0000259" key="1">
    <source>
        <dbReference type="PROSITE" id="PS50801"/>
    </source>
</evidence>
<dbReference type="SUPFAM" id="SSF52091">
    <property type="entry name" value="SpoIIaa-like"/>
    <property type="match status" value="1"/>
</dbReference>
<dbReference type="PANTHER" id="PTHR35849:SF2">
    <property type="entry name" value="BLR2341 PROTEIN"/>
    <property type="match status" value="1"/>
</dbReference>
<dbReference type="AlphaFoldDB" id="A0A1W1X2F6"/>
<dbReference type="CDD" id="cd07043">
    <property type="entry name" value="STAS_anti-anti-sigma_factors"/>
    <property type="match status" value="1"/>
</dbReference>
<accession>A0A1W1X2F6</accession>
<dbReference type="Pfam" id="PF13466">
    <property type="entry name" value="STAS_2"/>
    <property type="match status" value="1"/>
</dbReference>
<protein>
    <submittedName>
        <fullName evidence="2">Anti-sigma B factor antagonist</fullName>
    </submittedName>
</protein>
<organism evidence="2 3">
    <name type="scientific">Desulfacinum hydrothermale DSM 13146</name>
    <dbReference type="NCBI Taxonomy" id="1121390"/>
    <lineage>
        <taxon>Bacteria</taxon>
        <taxon>Pseudomonadati</taxon>
        <taxon>Thermodesulfobacteriota</taxon>
        <taxon>Syntrophobacteria</taxon>
        <taxon>Syntrophobacterales</taxon>
        <taxon>Syntrophobacteraceae</taxon>
        <taxon>Desulfacinum</taxon>
    </lineage>
</organism>
<dbReference type="Proteomes" id="UP000192783">
    <property type="component" value="Unassembled WGS sequence"/>
</dbReference>
<dbReference type="InterPro" id="IPR052746">
    <property type="entry name" value="MlaB_ABC_Transporter"/>
</dbReference>
<proteinExistence type="predicted"/>
<feature type="domain" description="STAS" evidence="1">
    <location>
        <begin position="10"/>
        <end position="108"/>
    </location>
</feature>
<dbReference type="InterPro" id="IPR036513">
    <property type="entry name" value="STAS_dom_sf"/>
</dbReference>
<reference evidence="2 3" key="1">
    <citation type="submission" date="2017-04" db="EMBL/GenBank/DDBJ databases">
        <authorList>
            <person name="Afonso C.L."/>
            <person name="Miller P.J."/>
            <person name="Scott M.A."/>
            <person name="Spackman E."/>
            <person name="Goraichik I."/>
            <person name="Dimitrov K.M."/>
            <person name="Suarez D.L."/>
            <person name="Swayne D.E."/>
        </authorList>
    </citation>
    <scope>NUCLEOTIDE SEQUENCE [LARGE SCALE GENOMIC DNA]</scope>
    <source>
        <strain evidence="2 3">DSM 13146</strain>
    </source>
</reference>
<dbReference type="Gene3D" id="3.30.750.24">
    <property type="entry name" value="STAS domain"/>
    <property type="match status" value="1"/>
</dbReference>
<evidence type="ECO:0000313" key="3">
    <source>
        <dbReference type="Proteomes" id="UP000192783"/>
    </source>
</evidence>
<gene>
    <name evidence="2" type="ORF">SAMN02746041_00352</name>
</gene>
<dbReference type="STRING" id="1121390.SAMN02746041_00352"/>
<sequence>MEMRMDWDADGALRLALQGRLDLETVPDIRKRVLKALKKKPSAQVAVDLSGIERMDTAGVAFLVELRNLVGGKAGDWRLEKASGAVMKMLELARLDVLADAGADHGRD</sequence>